<evidence type="ECO:0000313" key="7">
    <source>
        <dbReference type="Proteomes" id="UP001556367"/>
    </source>
</evidence>
<comment type="caution">
    <text evidence="6">The sequence shown here is derived from an EMBL/GenBank/DDBJ whole genome shotgun (WGS) entry which is preliminary data.</text>
</comment>
<evidence type="ECO:0000256" key="2">
    <source>
        <dbReference type="ARBA" id="ARBA00004496"/>
    </source>
</evidence>
<dbReference type="PANTHER" id="PTHR15651">
    <property type="entry name" value="ARMADILLO REPEAT-CONTAINING PROTEIN 8"/>
    <property type="match status" value="1"/>
</dbReference>
<gene>
    <name evidence="6" type="ORF">HGRIS_012601</name>
</gene>
<evidence type="ECO:0000313" key="6">
    <source>
        <dbReference type="EMBL" id="KAL0946370.1"/>
    </source>
</evidence>
<protein>
    <recommendedName>
        <fullName evidence="8">Armadillo repeat-containing protein 8</fullName>
    </recommendedName>
</protein>
<dbReference type="Pfam" id="PF00514">
    <property type="entry name" value="Arm"/>
    <property type="match status" value="1"/>
</dbReference>
<name>A0ABR3ISR7_9AGAR</name>
<proteinExistence type="predicted"/>
<dbReference type="Gene3D" id="1.25.10.10">
    <property type="entry name" value="Leucine-rich Repeat Variant"/>
    <property type="match status" value="3"/>
</dbReference>
<keyword evidence="5" id="KW-0539">Nucleus</keyword>
<dbReference type="InterPro" id="IPR011989">
    <property type="entry name" value="ARM-like"/>
</dbReference>
<dbReference type="InterPro" id="IPR038739">
    <property type="entry name" value="ARMC8/Vid28"/>
</dbReference>
<keyword evidence="4" id="KW-0677">Repeat</keyword>
<dbReference type="Proteomes" id="UP001556367">
    <property type="component" value="Unassembled WGS sequence"/>
</dbReference>
<organism evidence="6 7">
    <name type="scientific">Hohenbuehelia grisea</name>
    <dbReference type="NCBI Taxonomy" id="104357"/>
    <lineage>
        <taxon>Eukaryota</taxon>
        <taxon>Fungi</taxon>
        <taxon>Dikarya</taxon>
        <taxon>Basidiomycota</taxon>
        <taxon>Agaricomycotina</taxon>
        <taxon>Agaricomycetes</taxon>
        <taxon>Agaricomycetidae</taxon>
        <taxon>Agaricales</taxon>
        <taxon>Pleurotineae</taxon>
        <taxon>Pleurotaceae</taxon>
        <taxon>Hohenbuehelia</taxon>
    </lineage>
</organism>
<accession>A0ABR3ISR7</accession>
<reference evidence="7" key="1">
    <citation type="submission" date="2024-06" db="EMBL/GenBank/DDBJ databases">
        <title>Multi-omics analyses provide insights into the biosynthesis of the anticancer antibiotic pleurotin in Hohenbuehelia grisea.</title>
        <authorList>
            <person name="Weaver J.A."/>
            <person name="Alberti F."/>
        </authorList>
    </citation>
    <scope>NUCLEOTIDE SEQUENCE [LARGE SCALE GENOMIC DNA]</scope>
    <source>
        <strain evidence="7">T-177</strain>
    </source>
</reference>
<evidence type="ECO:0000256" key="5">
    <source>
        <dbReference type="ARBA" id="ARBA00023242"/>
    </source>
</evidence>
<evidence type="ECO:0008006" key="8">
    <source>
        <dbReference type="Google" id="ProtNLM"/>
    </source>
</evidence>
<evidence type="ECO:0000256" key="3">
    <source>
        <dbReference type="ARBA" id="ARBA00022490"/>
    </source>
</evidence>
<keyword evidence="3" id="KW-0963">Cytoplasm</keyword>
<comment type="subcellular location">
    <subcellularLocation>
        <location evidence="2">Cytoplasm</location>
    </subcellularLocation>
    <subcellularLocation>
        <location evidence="1">Nucleus</location>
    </subcellularLocation>
</comment>
<dbReference type="SUPFAM" id="SSF48371">
    <property type="entry name" value="ARM repeat"/>
    <property type="match status" value="2"/>
</dbReference>
<dbReference type="InterPro" id="IPR016024">
    <property type="entry name" value="ARM-type_fold"/>
</dbReference>
<dbReference type="EMBL" id="JASNQZ010000015">
    <property type="protein sequence ID" value="KAL0946370.1"/>
    <property type="molecule type" value="Genomic_DNA"/>
</dbReference>
<dbReference type="PANTHER" id="PTHR15651:SF7">
    <property type="entry name" value="ARMADILLO REPEAT-CONTAINING PROTEIN 8"/>
    <property type="match status" value="1"/>
</dbReference>
<evidence type="ECO:0000256" key="4">
    <source>
        <dbReference type="ARBA" id="ARBA00022737"/>
    </source>
</evidence>
<keyword evidence="7" id="KW-1185">Reference proteome</keyword>
<dbReference type="SMART" id="SM00185">
    <property type="entry name" value="ARM"/>
    <property type="match status" value="5"/>
</dbReference>
<sequence>MGAKERGDRCLVGAWDSDLSFSNSHYQAEMAVRTVNLSTLKRLKNSIIGNPSAKLALAQDDAFVRTLIECLNHSPSVLDEPQGSKDDIRIEAAHIISSLSYGSEEALSSLLRADTLRACLFAINQFQPSDPSNLKAAIARALRSLAVAIADVVGPSQWGLRAEIHTIRNEAKAALEPLFQVDALDTYLPLLLDPATQFSIAQLLAFSVRLRAHRTAVTEWLPPSDRIKESKGKRGWEKPAMVNSNAPNRQGGWVARNLTALLHSKDIKLQEAASYGLAALVKDNEKVSIALARSQMDRSLPSPLTLVLSLTKSRSTDVQLAACLCATHIIRVNASGSAFTADDSNIRNIMNVLNRLIPSQTDTPPTRTKACFILYYLISDELNLCRFAHEKGALEQLAQVLKSITPLDGPKGWDEDEAENISALREAALYALAAMSLFADNVRREIADDLKLLPLIHACMSHRHTGIRHATCQCIRALSRSVAVLRTSLVDSGLGMAVFEVFKKEDEDRRVTAAALASVCNIVNDFSPLREVLFGQGLMPRLVQLLQTGAPNLCLNSLWAIKNLVRKTPTDMKRNIMTYLGWRELAVYLADPKPEIQEQAFNIVRNLSEDEAGIELVFSALDIDVLSNQLCSCFSSADPAMEDVIHQAICVLGNLLNVSDSYQKLIITHPSILRSLRACLGHTKPEIRRPAVSCLLELVRASPESRKEIIDAGIPASLKHICEWSAGVVGSPGGPRAVAMQNIKLENEAAEDAGLVLRILDVGAWVI</sequence>
<dbReference type="InterPro" id="IPR000225">
    <property type="entry name" value="Armadillo"/>
</dbReference>
<evidence type="ECO:0000256" key="1">
    <source>
        <dbReference type="ARBA" id="ARBA00004123"/>
    </source>
</evidence>